<dbReference type="KEGG" id="pbap:Pla133_03130"/>
<name>A0A518BE36_9BACT</name>
<sequence length="99" mass="11399">MRSRYTAFALGTAEAIEYLVATQHPDHREANLREGLRASIAGIDAWERLRVLSAEIDGERGIVEFVATYRVGTKRGQLHERSEFERERGHWLYTRGAIR</sequence>
<proteinExistence type="predicted"/>
<dbReference type="SUPFAM" id="SSF54427">
    <property type="entry name" value="NTF2-like"/>
    <property type="match status" value="1"/>
</dbReference>
<dbReference type="EMBL" id="CP036287">
    <property type="protein sequence ID" value="QDU65249.1"/>
    <property type="molecule type" value="Genomic_DNA"/>
</dbReference>
<feature type="domain" description="YchJ-like middle NTF2-like" evidence="1">
    <location>
        <begin position="1"/>
        <end position="96"/>
    </location>
</feature>
<reference evidence="2 3" key="1">
    <citation type="submission" date="2019-02" db="EMBL/GenBank/DDBJ databases">
        <title>Deep-cultivation of Planctomycetes and their phenomic and genomic characterization uncovers novel biology.</title>
        <authorList>
            <person name="Wiegand S."/>
            <person name="Jogler M."/>
            <person name="Boedeker C."/>
            <person name="Pinto D."/>
            <person name="Vollmers J."/>
            <person name="Rivas-Marin E."/>
            <person name="Kohn T."/>
            <person name="Peeters S.H."/>
            <person name="Heuer A."/>
            <person name="Rast P."/>
            <person name="Oberbeckmann S."/>
            <person name="Bunk B."/>
            <person name="Jeske O."/>
            <person name="Meyerdierks A."/>
            <person name="Storesund J.E."/>
            <person name="Kallscheuer N."/>
            <person name="Luecker S."/>
            <person name="Lage O.M."/>
            <person name="Pohl T."/>
            <person name="Merkel B.J."/>
            <person name="Hornburger P."/>
            <person name="Mueller R.-W."/>
            <person name="Bruemmer F."/>
            <person name="Labrenz M."/>
            <person name="Spormann A.M."/>
            <person name="Op den Camp H."/>
            <person name="Overmann J."/>
            <person name="Amann R."/>
            <person name="Jetten M.S.M."/>
            <person name="Mascher T."/>
            <person name="Medema M.H."/>
            <person name="Devos D.P."/>
            <person name="Kaster A.-K."/>
            <person name="Ovreas L."/>
            <person name="Rohde M."/>
            <person name="Galperin M.Y."/>
            <person name="Jogler C."/>
        </authorList>
    </citation>
    <scope>NUCLEOTIDE SEQUENCE [LARGE SCALE GENOMIC DNA]</scope>
    <source>
        <strain evidence="2 3">Pla133</strain>
    </source>
</reference>
<dbReference type="Proteomes" id="UP000316921">
    <property type="component" value="Chromosome"/>
</dbReference>
<dbReference type="Pfam" id="PF17775">
    <property type="entry name" value="YchJ_M-like"/>
    <property type="match status" value="1"/>
</dbReference>
<keyword evidence="3" id="KW-1185">Reference proteome</keyword>
<evidence type="ECO:0000259" key="1">
    <source>
        <dbReference type="Pfam" id="PF17775"/>
    </source>
</evidence>
<protein>
    <recommendedName>
        <fullName evidence="1">YchJ-like middle NTF2-like domain-containing protein</fullName>
    </recommendedName>
</protein>
<gene>
    <name evidence="2" type="ORF">Pla133_03130</name>
</gene>
<evidence type="ECO:0000313" key="3">
    <source>
        <dbReference type="Proteomes" id="UP000316921"/>
    </source>
</evidence>
<dbReference type="AlphaFoldDB" id="A0A518BE36"/>
<evidence type="ECO:0000313" key="2">
    <source>
        <dbReference type="EMBL" id="QDU65249.1"/>
    </source>
</evidence>
<organism evidence="2 3">
    <name type="scientific">Engelhardtia mirabilis</name>
    <dbReference type="NCBI Taxonomy" id="2528011"/>
    <lineage>
        <taxon>Bacteria</taxon>
        <taxon>Pseudomonadati</taxon>
        <taxon>Planctomycetota</taxon>
        <taxon>Planctomycetia</taxon>
        <taxon>Planctomycetia incertae sedis</taxon>
        <taxon>Engelhardtia</taxon>
    </lineage>
</organism>
<dbReference type="InterPro" id="IPR032710">
    <property type="entry name" value="NTF2-like_dom_sf"/>
</dbReference>
<dbReference type="Gene3D" id="3.10.450.50">
    <property type="match status" value="1"/>
</dbReference>
<dbReference type="InterPro" id="IPR048469">
    <property type="entry name" value="YchJ-like_M"/>
</dbReference>
<accession>A0A518BE36</accession>